<evidence type="ECO:0000313" key="3">
    <source>
        <dbReference type="EMBL" id="SHJ01442.1"/>
    </source>
</evidence>
<dbReference type="PANTHER" id="PTHR43037">
    <property type="entry name" value="UNNAMED PRODUCT-RELATED"/>
    <property type="match status" value="1"/>
</dbReference>
<dbReference type="AlphaFoldDB" id="A0A1M6FUT4"/>
<keyword evidence="4" id="KW-1185">Reference proteome</keyword>
<name>A0A1M6FUT4_9FLAO</name>
<dbReference type="EMBL" id="FQYU01000002">
    <property type="protein sequence ID" value="SHJ01442.1"/>
    <property type="molecule type" value="Genomic_DNA"/>
</dbReference>
<dbReference type="OrthoDB" id="9764953at2"/>
<evidence type="ECO:0000256" key="1">
    <source>
        <dbReference type="ARBA" id="ARBA00022729"/>
    </source>
</evidence>
<proteinExistence type="predicted"/>
<dbReference type="Gene3D" id="3.40.50.1820">
    <property type="entry name" value="alpha/beta hydrolase"/>
    <property type="match status" value="1"/>
</dbReference>
<dbReference type="GO" id="GO:0016787">
    <property type="term" value="F:hydrolase activity"/>
    <property type="evidence" value="ECO:0007669"/>
    <property type="project" value="UniProtKB-KW"/>
</dbReference>
<keyword evidence="1" id="KW-0732">Signal</keyword>
<accession>A0A1M6FUT4</accession>
<dbReference type="STRING" id="192903.SAMN04488513_102561"/>
<keyword evidence="3" id="KW-0378">Hydrolase</keyword>
<dbReference type="PANTHER" id="PTHR43037:SF1">
    <property type="entry name" value="BLL1128 PROTEIN"/>
    <property type="match status" value="1"/>
</dbReference>
<gene>
    <name evidence="3" type="ORF">SAMN04488513_102561</name>
</gene>
<feature type="domain" description="Phospholipase/carboxylesterase/thioesterase" evidence="2">
    <location>
        <begin position="55"/>
        <end position="245"/>
    </location>
</feature>
<organism evidence="3 4">
    <name type="scientific">Pseudozobellia thermophila</name>
    <dbReference type="NCBI Taxonomy" id="192903"/>
    <lineage>
        <taxon>Bacteria</taxon>
        <taxon>Pseudomonadati</taxon>
        <taxon>Bacteroidota</taxon>
        <taxon>Flavobacteriia</taxon>
        <taxon>Flavobacteriales</taxon>
        <taxon>Flavobacteriaceae</taxon>
        <taxon>Pseudozobellia</taxon>
    </lineage>
</organism>
<protein>
    <submittedName>
        <fullName evidence="3">Dienelactone hydrolase family protein</fullName>
    </submittedName>
</protein>
<evidence type="ECO:0000313" key="4">
    <source>
        <dbReference type="Proteomes" id="UP000184543"/>
    </source>
</evidence>
<dbReference type="InterPro" id="IPR050955">
    <property type="entry name" value="Plant_Biomass_Hydrol_Est"/>
</dbReference>
<dbReference type="InterPro" id="IPR029058">
    <property type="entry name" value="AB_hydrolase_fold"/>
</dbReference>
<dbReference type="SUPFAM" id="SSF53474">
    <property type="entry name" value="alpha/beta-Hydrolases"/>
    <property type="match status" value="1"/>
</dbReference>
<sequence length="264" mass="30137">MRVRNYIICSLLLWGIVYLGHAQDTSLFEKEKWIKNGDTLLYRVLYPKDFDKNASYPLVLFLHGAGERGNDNEKQLTHGTTLFTNDENRSNYPAIVVMPQCPQDDYWAQVNVDRSNYPIELDFQFEKGPTKAMGQVMSLLEEFQQKKYVNQHQVYVMGLSMGGMGTYELLARKPHTFAAAIPICGAGDPEQIKKYALNTPIWAFHGAKDNVVAPLHSFEMVSALLKAGAFPRFTLYDHANHNSWDPAFSEPDLLSWLFSHQLKK</sequence>
<evidence type="ECO:0000259" key="2">
    <source>
        <dbReference type="Pfam" id="PF02230"/>
    </source>
</evidence>
<dbReference type="RefSeq" id="WP_072991500.1">
    <property type="nucleotide sequence ID" value="NZ_FQYU01000002.1"/>
</dbReference>
<reference evidence="4" key="1">
    <citation type="submission" date="2016-11" db="EMBL/GenBank/DDBJ databases">
        <authorList>
            <person name="Varghese N."/>
            <person name="Submissions S."/>
        </authorList>
    </citation>
    <scope>NUCLEOTIDE SEQUENCE [LARGE SCALE GENOMIC DNA]</scope>
    <source>
        <strain evidence="4">DSM 19858</strain>
    </source>
</reference>
<dbReference type="Proteomes" id="UP000184543">
    <property type="component" value="Unassembled WGS sequence"/>
</dbReference>
<dbReference type="Pfam" id="PF02230">
    <property type="entry name" value="Abhydrolase_2"/>
    <property type="match status" value="1"/>
</dbReference>
<dbReference type="InterPro" id="IPR003140">
    <property type="entry name" value="PLipase/COase/thioEstase"/>
</dbReference>